<keyword evidence="2" id="KW-0969">Cilium</keyword>
<keyword evidence="2" id="KW-0966">Cell projection</keyword>
<feature type="transmembrane region" description="Helical" evidence="1">
    <location>
        <begin position="130"/>
        <end position="163"/>
    </location>
</feature>
<dbReference type="RefSeq" id="WP_173584695.1">
    <property type="nucleotide sequence ID" value="NZ_WOTB01000031.1"/>
</dbReference>
<feature type="transmembrane region" description="Helical" evidence="1">
    <location>
        <begin position="183"/>
        <end position="206"/>
    </location>
</feature>
<comment type="caution">
    <text evidence="2">The sequence shown here is derived from an EMBL/GenBank/DDBJ whole genome shotgun (WGS) entry which is preliminary data.</text>
</comment>
<gene>
    <name evidence="2" type="ORF">GOB93_17010</name>
</gene>
<dbReference type="EMBL" id="WOTB01000031">
    <property type="protein sequence ID" value="NHN86323.1"/>
    <property type="molecule type" value="Genomic_DNA"/>
</dbReference>
<accession>A0ABX0JU76</accession>
<evidence type="ECO:0000313" key="3">
    <source>
        <dbReference type="Proteomes" id="UP000635278"/>
    </source>
</evidence>
<organism evidence="2 3">
    <name type="scientific">Acetobacter musti</name>
    <dbReference type="NCBI Taxonomy" id="864732"/>
    <lineage>
        <taxon>Bacteria</taxon>
        <taxon>Pseudomonadati</taxon>
        <taxon>Pseudomonadota</taxon>
        <taxon>Alphaproteobacteria</taxon>
        <taxon>Acetobacterales</taxon>
        <taxon>Acetobacteraceae</taxon>
        <taxon>Acetobacter</taxon>
    </lineage>
</organism>
<feature type="transmembrane region" description="Helical" evidence="1">
    <location>
        <begin position="7"/>
        <end position="26"/>
    </location>
</feature>
<keyword evidence="2" id="KW-0282">Flagellum</keyword>
<keyword evidence="1" id="KW-0472">Membrane</keyword>
<evidence type="ECO:0000313" key="2">
    <source>
        <dbReference type="EMBL" id="NHN86323.1"/>
    </source>
</evidence>
<proteinExistence type="predicted"/>
<reference evidence="2 3" key="1">
    <citation type="journal article" date="2020" name="Int. J. Syst. Evol. Microbiol.">
        <title>Novel acetic acid bacteria from cider fermentations: Acetobacter conturbans sp. nov. and Acetobacter fallax sp. nov.</title>
        <authorList>
            <person name="Sombolestani A.S."/>
            <person name="Cleenwerck I."/>
            <person name="Cnockaert M."/>
            <person name="Borremans W."/>
            <person name="Wieme A.D."/>
            <person name="De Vuyst L."/>
            <person name="Vandamme P."/>
        </authorList>
    </citation>
    <scope>NUCLEOTIDE SEQUENCE [LARGE SCALE GENOMIC DNA]</scope>
    <source>
        <strain evidence="2 3">LMG 30640</strain>
    </source>
</reference>
<feature type="transmembrane region" description="Helical" evidence="1">
    <location>
        <begin position="38"/>
        <end position="59"/>
    </location>
</feature>
<dbReference type="Proteomes" id="UP000635278">
    <property type="component" value="Unassembled WGS sequence"/>
</dbReference>
<sequence length="351" mass="37914">MTKPTIYLLRMVAFLGCVAVVGVLLWKPLIAAFFNNPALDGLILVILAIGIAWNIRLVLRLLPEVKWAETVRQNRGTLAQPEPPKMLTAVATAMAAQSGRNRIALSTPAMQSLLDSLSGRLEEGREVSRYLTSLLIFLGLLGTFYGLLLTVGAIADVIAGMTVGSGDIAVMFDQLKAGLAKPLHGMGTAFSGSLFGLASALILGFLDLTAGQAQNRFFNDLEEWLASLTRFSSTMGNTEGDGNIPAYVQALLEQTAENLETLQTVLRASEEQRAQQTQVLTRLSSHLGTLTGGQESEESRQTQTHLRNIEALLSQLISDGERGRQQSLADLRSDLRLVARTVAAANEQNPR</sequence>
<name>A0ABX0JU76_9PROT</name>
<keyword evidence="1" id="KW-0812">Transmembrane</keyword>
<evidence type="ECO:0000256" key="1">
    <source>
        <dbReference type="SAM" id="Phobius"/>
    </source>
</evidence>
<protein>
    <submittedName>
        <fullName evidence="2">Flagellar motor protein MotA</fullName>
    </submittedName>
</protein>
<keyword evidence="1" id="KW-1133">Transmembrane helix</keyword>
<keyword evidence="3" id="KW-1185">Reference proteome</keyword>